<organism evidence="1 2">
    <name type="scientific">Candidatus Limosilactobacillus merdavium</name>
    <dbReference type="NCBI Taxonomy" id="2838651"/>
    <lineage>
        <taxon>Bacteria</taxon>
        <taxon>Bacillati</taxon>
        <taxon>Bacillota</taxon>
        <taxon>Bacilli</taxon>
        <taxon>Lactobacillales</taxon>
        <taxon>Lactobacillaceae</taxon>
        <taxon>Limosilactobacillus</taxon>
    </lineage>
</organism>
<dbReference type="AlphaFoldDB" id="A0A9E2KU23"/>
<dbReference type="EMBL" id="JAHLFK010000008">
    <property type="protein sequence ID" value="MBU3829560.1"/>
    <property type="molecule type" value="Genomic_DNA"/>
</dbReference>
<dbReference type="Gene3D" id="3.30.2310.20">
    <property type="entry name" value="RelE-like"/>
    <property type="match status" value="1"/>
</dbReference>
<gene>
    <name evidence="1" type="ORF">H9843_01450</name>
</gene>
<reference evidence="1" key="2">
    <citation type="submission" date="2021-04" db="EMBL/GenBank/DDBJ databases">
        <authorList>
            <person name="Gilroy R."/>
        </authorList>
    </citation>
    <scope>NUCLEOTIDE SEQUENCE</scope>
    <source>
        <strain evidence="1">876</strain>
    </source>
</reference>
<comment type="caution">
    <text evidence="1">The sequence shown here is derived from an EMBL/GenBank/DDBJ whole genome shotgun (WGS) entry which is preliminary data.</text>
</comment>
<proteinExistence type="predicted"/>
<sequence length="99" mass="11878">MYEVKERHLIQKHKKNLQAARLIKTYQKIKDELVTTPLKRTHHFEILEKRAPRPNLYSKRISRSNRVVYSVDKKNDVVTIYSAWGHYESGNQSLIHHRL</sequence>
<protein>
    <submittedName>
        <fullName evidence="1">Type II toxin-antitoxin system YoeB family toxin</fullName>
    </submittedName>
</protein>
<evidence type="ECO:0000313" key="1">
    <source>
        <dbReference type="EMBL" id="MBU3829560.1"/>
    </source>
</evidence>
<dbReference type="InterPro" id="IPR035093">
    <property type="entry name" value="RelE/ParE_toxin_dom_sf"/>
</dbReference>
<dbReference type="Proteomes" id="UP000824180">
    <property type="component" value="Unassembled WGS sequence"/>
</dbReference>
<evidence type="ECO:0000313" key="2">
    <source>
        <dbReference type="Proteomes" id="UP000824180"/>
    </source>
</evidence>
<reference evidence="1" key="1">
    <citation type="journal article" date="2021" name="PeerJ">
        <title>Extensive microbial diversity within the chicken gut microbiome revealed by metagenomics and culture.</title>
        <authorList>
            <person name="Gilroy R."/>
            <person name="Ravi A."/>
            <person name="Getino M."/>
            <person name="Pursley I."/>
            <person name="Horton D.L."/>
            <person name="Alikhan N.F."/>
            <person name="Baker D."/>
            <person name="Gharbi K."/>
            <person name="Hall N."/>
            <person name="Watson M."/>
            <person name="Adriaenssens E.M."/>
            <person name="Foster-Nyarko E."/>
            <person name="Jarju S."/>
            <person name="Secka A."/>
            <person name="Antonio M."/>
            <person name="Oren A."/>
            <person name="Chaudhuri R.R."/>
            <person name="La Ragione R."/>
            <person name="Hildebrand F."/>
            <person name="Pallen M.J."/>
        </authorList>
    </citation>
    <scope>NUCLEOTIDE SEQUENCE</scope>
    <source>
        <strain evidence="1">876</strain>
    </source>
</reference>
<accession>A0A9E2KU23</accession>
<name>A0A9E2KU23_9LACO</name>
<dbReference type="SUPFAM" id="SSF143011">
    <property type="entry name" value="RelE-like"/>
    <property type="match status" value="1"/>
</dbReference>